<dbReference type="InterPro" id="IPR017972">
    <property type="entry name" value="Cyt_P450_CS"/>
</dbReference>
<evidence type="ECO:0000256" key="8">
    <source>
        <dbReference type="ARBA" id="ARBA00023002"/>
    </source>
</evidence>
<name>A0A2K1ZJE0_POPTR</name>
<dbReference type="GO" id="GO:0016705">
    <property type="term" value="F:oxidoreductase activity, acting on paired donors, with incorporation or reduction of molecular oxygen"/>
    <property type="evidence" value="ECO:0007669"/>
    <property type="project" value="InterPro"/>
</dbReference>
<dbReference type="FunCoup" id="A0A2K1ZJE0">
    <property type="interactions" value="244"/>
</dbReference>
<dbReference type="InterPro" id="IPR036396">
    <property type="entry name" value="Cyt_P450_sf"/>
</dbReference>
<proteinExistence type="inferred from homology"/>
<dbReference type="Proteomes" id="UP000006729">
    <property type="component" value="Chromosome 8"/>
</dbReference>
<dbReference type="FunFam" id="1.10.630.10:FF:000044">
    <property type="entry name" value="Cytochrome P450"/>
    <property type="match status" value="1"/>
</dbReference>
<evidence type="ECO:0000313" key="15">
    <source>
        <dbReference type="Proteomes" id="UP000006729"/>
    </source>
</evidence>
<evidence type="ECO:0000256" key="4">
    <source>
        <dbReference type="ARBA" id="ARBA00022617"/>
    </source>
</evidence>
<reference evidence="14 15" key="1">
    <citation type="journal article" date="2006" name="Science">
        <title>The genome of black cottonwood, Populus trichocarpa (Torr. &amp; Gray).</title>
        <authorList>
            <person name="Tuskan G.A."/>
            <person name="Difazio S."/>
            <person name="Jansson S."/>
            <person name="Bohlmann J."/>
            <person name="Grigoriev I."/>
            <person name="Hellsten U."/>
            <person name="Putnam N."/>
            <person name="Ralph S."/>
            <person name="Rombauts S."/>
            <person name="Salamov A."/>
            <person name="Schein J."/>
            <person name="Sterck L."/>
            <person name="Aerts A."/>
            <person name="Bhalerao R.R."/>
            <person name="Bhalerao R.P."/>
            <person name="Blaudez D."/>
            <person name="Boerjan W."/>
            <person name="Brun A."/>
            <person name="Brunner A."/>
            <person name="Busov V."/>
            <person name="Campbell M."/>
            <person name="Carlson J."/>
            <person name="Chalot M."/>
            <person name="Chapman J."/>
            <person name="Chen G.L."/>
            <person name="Cooper D."/>
            <person name="Coutinho P.M."/>
            <person name="Couturier J."/>
            <person name="Covert S."/>
            <person name="Cronk Q."/>
            <person name="Cunningham R."/>
            <person name="Davis J."/>
            <person name="Degroeve S."/>
            <person name="Dejardin A."/>
            <person name="Depamphilis C."/>
            <person name="Detter J."/>
            <person name="Dirks B."/>
            <person name="Dubchak I."/>
            <person name="Duplessis S."/>
            <person name="Ehlting J."/>
            <person name="Ellis B."/>
            <person name="Gendler K."/>
            <person name="Goodstein D."/>
            <person name="Gribskov M."/>
            <person name="Grimwood J."/>
            <person name="Groover A."/>
            <person name="Gunter L."/>
            <person name="Hamberger B."/>
            <person name="Heinze B."/>
            <person name="Helariutta Y."/>
            <person name="Henrissat B."/>
            <person name="Holligan D."/>
            <person name="Holt R."/>
            <person name="Huang W."/>
            <person name="Islam-Faridi N."/>
            <person name="Jones S."/>
            <person name="Jones-Rhoades M."/>
            <person name="Jorgensen R."/>
            <person name="Joshi C."/>
            <person name="Kangasjarvi J."/>
            <person name="Karlsson J."/>
            <person name="Kelleher C."/>
            <person name="Kirkpatrick R."/>
            <person name="Kirst M."/>
            <person name="Kohler A."/>
            <person name="Kalluri U."/>
            <person name="Larimer F."/>
            <person name="Leebens-Mack J."/>
            <person name="Leple J.C."/>
            <person name="Locascio P."/>
            <person name="Lou Y."/>
            <person name="Lucas S."/>
            <person name="Martin F."/>
            <person name="Montanini B."/>
            <person name="Napoli C."/>
            <person name="Nelson D.R."/>
            <person name="Nelson C."/>
            <person name="Nieminen K."/>
            <person name="Nilsson O."/>
            <person name="Pereda V."/>
            <person name="Peter G."/>
            <person name="Philippe R."/>
            <person name="Pilate G."/>
            <person name="Poliakov A."/>
            <person name="Razumovskaya J."/>
            <person name="Richardson P."/>
            <person name="Rinaldi C."/>
            <person name="Ritland K."/>
            <person name="Rouze P."/>
            <person name="Ryaboy D."/>
            <person name="Schmutz J."/>
            <person name="Schrader J."/>
            <person name="Segerman B."/>
            <person name="Shin H."/>
            <person name="Siddiqui A."/>
            <person name="Sterky F."/>
            <person name="Terry A."/>
            <person name="Tsai C.J."/>
            <person name="Uberbacher E."/>
            <person name="Unneberg P."/>
            <person name="Vahala J."/>
            <person name="Wall K."/>
            <person name="Wessler S."/>
            <person name="Yang G."/>
            <person name="Yin T."/>
            <person name="Douglas C."/>
            <person name="Marra M."/>
            <person name="Sandberg G."/>
            <person name="Van de Peer Y."/>
            <person name="Rokhsar D."/>
        </authorList>
    </citation>
    <scope>NUCLEOTIDE SEQUENCE [LARGE SCALE GENOMIC DNA]</scope>
    <source>
        <strain evidence="15">cv. Nisqually</strain>
    </source>
</reference>
<evidence type="ECO:0000313" key="14">
    <source>
        <dbReference type="EMBL" id="PNT25398.2"/>
    </source>
</evidence>
<dbReference type="GO" id="GO:0005506">
    <property type="term" value="F:iron ion binding"/>
    <property type="evidence" value="ECO:0007669"/>
    <property type="project" value="InterPro"/>
</dbReference>
<dbReference type="Pfam" id="PF00067">
    <property type="entry name" value="p450"/>
    <property type="match status" value="1"/>
</dbReference>
<dbReference type="InterPro" id="IPR001128">
    <property type="entry name" value="Cyt_P450"/>
</dbReference>
<dbReference type="GO" id="GO:0016020">
    <property type="term" value="C:membrane"/>
    <property type="evidence" value="ECO:0007669"/>
    <property type="project" value="UniProtKB-SubCell"/>
</dbReference>
<evidence type="ECO:0000256" key="6">
    <source>
        <dbReference type="ARBA" id="ARBA00022723"/>
    </source>
</evidence>
<keyword evidence="4 12" id="KW-0349">Heme</keyword>
<evidence type="ECO:0000256" key="13">
    <source>
        <dbReference type="RuleBase" id="RU000461"/>
    </source>
</evidence>
<dbReference type="InParanoid" id="A0A2K1ZJE0"/>
<comment type="similarity">
    <text evidence="3 13">Belongs to the cytochrome P450 family.</text>
</comment>
<dbReference type="EMBL" id="CM009297">
    <property type="protein sequence ID" value="PNT25398.2"/>
    <property type="molecule type" value="Genomic_DNA"/>
</dbReference>
<dbReference type="GO" id="GO:0006629">
    <property type="term" value="P:lipid metabolic process"/>
    <property type="evidence" value="ECO:0007669"/>
    <property type="project" value="UniProtKB-ARBA"/>
</dbReference>
<dbReference type="PROSITE" id="PS00086">
    <property type="entry name" value="CYTOCHROME_P450"/>
    <property type="match status" value="1"/>
</dbReference>
<evidence type="ECO:0000256" key="7">
    <source>
        <dbReference type="ARBA" id="ARBA00022989"/>
    </source>
</evidence>
<dbReference type="PRINTS" id="PR00463">
    <property type="entry name" value="EP450I"/>
</dbReference>
<dbReference type="GO" id="GO:0004497">
    <property type="term" value="F:monooxygenase activity"/>
    <property type="evidence" value="ECO:0007669"/>
    <property type="project" value="UniProtKB-KW"/>
</dbReference>
<evidence type="ECO:0000256" key="10">
    <source>
        <dbReference type="ARBA" id="ARBA00023033"/>
    </source>
</evidence>
<keyword evidence="7" id="KW-1133">Transmembrane helix</keyword>
<dbReference type="InterPro" id="IPR002401">
    <property type="entry name" value="Cyt_P450_E_grp-I"/>
</dbReference>
<dbReference type="CDD" id="cd11064">
    <property type="entry name" value="CYP86A"/>
    <property type="match status" value="1"/>
</dbReference>
<dbReference type="AlphaFoldDB" id="A0A2K1ZJE0"/>
<keyword evidence="10 13" id="KW-0503">Monooxygenase</keyword>
<comment type="cofactor">
    <cofactor evidence="1 12">
        <name>heme</name>
        <dbReference type="ChEBI" id="CHEBI:30413"/>
    </cofactor>
</comment>
<keyword evidence="11" id="KW-0472">Membrane</keyword>
<evidence type="ECO:0000256" key="5">
    <source>
        <dbReference type="ARBA" id="ARBA00022692"/>
    </source>
</evidence>
<keyword evidence="5" id="KW-0812">Transmembrane</keyword>
<keyword evidence="9 12" id="KW-0408">Iron</keyword>
<evidence type="ECO:0000256" key="9">
    <source>
        <dbReference type="ARBA" id="ARBA00023004"/>
    </source>
</evidence>
<organism evidence="14 15">
    <name type="scientific">Populus trichocarpa</name>
    <name type="common">Western balsam poplar</name>
    <name type="synonym">Populus balsamifera subsp. trichocarpa</name>
    <dbReference type="NCBI Taxonomy" id="3694"/>
    <lineage>
        <taxon>Eukaryota</taxon>
        <taxon>Viridiplantae</taxon>
        <taxon>Streptophyta</taxon>
        <taxon>Embryophyta</taxon>
        <taxon>Tracheophyta</taxon>
        <taxon>Spermatophyta</taxon>
        <taxon>Magnoliopsida</taxon>
        <taxon>eudicotyledons</taxon>
        <taxon>Gunneridae</taxon>
        <taxon>Pentapetalae</taxon>
        <taxon>rosids</taxon>
        <taxon>fabids</taxon>
        <taxon>Malpighiales</taxon>
        <taxon>Salicaceae</taxon>
        <taxon>Saliceae</taxon>
        <taxon>Populus</taxon>
    </lineage>
</organism>
<keyword evidence="8 13" id="KW-0560">Oxidoreductase</keyword>
<evidence type="ECO:0000256" key="11">
    <source>
        <dbReference type="ARBA" id="ARBA00023136"/>
    </source>
</evidence>
<dbReference type="STRING" id="3694.A0A2K1ZJE0"/>
<evidence type="ECO:0000256" key="12">
    <source>
        <dbReference type="PIRSR" id="PIRSR602401-1"/>
    </source>
</evidence>
<evidence type="ECO:0000256" key="3">
    <source>
        <dbReference type="ARBA" id="ARBA00010617"/>
    </source>
</evidence>
<dbReference type="Gene3D" id="1.10.630.10">
    <property type="entry name" value="Cytochrome P450"/>
    <property type="match status" value="1"/>
</dbReference>
<dbReference type="PANTHER" id="PTHR24296">
    <property type="entry name" value="CYTOCHROME P450"/>
    <property type="match status" value="1"/>
</dbReference>
<sequence>MRREPTMAENILSSATQWIYTHSSFWDVSMALLGLFVFQCINDRLTNKGPMLWPVLGIIPTMFLHVNDMNNFVTRALSKAGGTFHHKGMWMGGAYGIVTADPSNIEYMLKTNFKNFPKGKYFRERFQDLLGDGIFNADDELWREQRQAVRAEMHSSRFIEHSLRTMKDLVHQKLLKLTDNLVRSGDSFDLQEVLLRFTFDNICSAAFGVDPGCLALDIPDVPFAKAFEKATELILFRFLMPPFIWKTMKFFGIGYEKTLKEAVGIVHEFAEKTVKGRRDEIRKHGSLCHQSDLLSRLIEIEYTGRGKEMQFPDKYFRDLCVNFILAGRDTTSVALAWFFWLVHSNPQVENRILREINDILSLRETQTKNEVIFTMEELNKMVYLQAALSESLRLYPSVPIEVKEVVQDDVLPDGSIVKKGARVFYCIFAMGRMDSIWGENCLEFKPERWIKDGKFVSENQFKYAVFNAGPRLCLGKKFAYLQMKMVAASILLRYSVKVVEGHDAIPKMTTTLYMKNGLLVTLMPRSVNTTAS</sequence>
<protein>
    <recommendedName>
        <fullName evidence="16">Cytochrome P450</fullName>
    </recommendedName>
</protein>
<dbReference type="PRINTS" id="PR00385">
    <property type="entry name" value="P450"/>
</dbReference>
<evidence type="ECO:0008006" key="16">
    <source>
        <dbReference type="Google" id="ProtNLM"/>
    </source>
</evidence>
<gene>
    <name evidence="14" type="ORF">POPTR_008G183300</name>
</gene>
<comment type="subcellular location">
    <subcellularLocation>
        <location evidence="2">Membrane</location>
        <topology evidence="2">Single-pass membrane protein</topology>
    </subcellularLocation>
</comment>
<dbReference type="GO" id="GO:0020037">
    <property type="term" value="F:heme binding"/>
    <property type="evidence" value="ECO:0007669"/>
    <property type="project" value="InterPro"/>
</dbReference>
<keyword evidence="15" id="KW-1185">Reference proteome</keyword>
<dbReference type="SUPFAM" id="SSF48264">
    <property type="entry name" value="Cytochrome P450"/>
    <property type="match status" value="1"/>
</dbReference>
<evidence type="ECO:0000256" key="1">
    <source>
        <dbReference type="ARBA" id="ARBA00001971"/>
    </source>
</evidence>
<feature type="binding site" description="axial binding residue" evidence="12">
    <location>
        <position position="473"/>
    </location>
    <ligand>
        <name>heme</name>
        <dbReference type="ChEBI" id="CHEBI:30413"/>
    </ligand>
    <ligandPart>
        <name>Fe</name>
        <dbReference type="ChEBI" id="CHEBI:18248"/>
    </ligandPart>
</feature>
<evidence type="ECO:0000256" key="2">
    <source>
        <dbReference type="ARBA" id="ARBA00004167"/>
    </source>
</evidence>
<keyword evidence="6 12" id="KW-0479">Metal-binding</keyword>
<accession>A0A2K1ZJE0</accession>